<dbReference type="EMBL" id="PNYC01000001">
    <property type="protein sequence ID" value="PMS38601.1"/>
    <property type="molecule type" value="Genomic_DNA"/>
</dbReference>
<accession>A0A2N7XAG1</accession>
<dbReference type="InterPro" id="IPR005064">
    <property type="entry name" value="BUG"/>
</dbReference>
<keyword evidence="3" id="KW-1185">Reference proteome</keyword>
<dbReference type="Proteomes" id="UP000235777">
    <property type="component" value="Unassembled WGS sequence"/>
</dbReference>
<evidence type="ECO:0000313" key="2">
    <source>
        <dbReference type="EMBL" id="PMS38601.1"/>
    </source>
</evidence>
<dbReference type="PANTHER" id="PTHR42928">
    <property type="entry name" value="TRICARBOXYLATE-BINDING PROTEIN"/>
    <property type="match status" value="1"/>
</dbReference>
<dbReference type="CDD" id="cd07012">
    <property type="entry name" value="PBP2_Bug_TTT"/>
    <property type="match status" value="1"/>
</dbReference>
<evidence type="ECO:0000256" key="1">
    <source>
        <dbReference type="ARBA" id="ARBA00006987"/>
    </source>
</evidence>
<organism evidence="2 3">
    <name type="scientific">Trinickia symbiotica</name>
    <dbReference type="NCBI Taxonomy" id="863227"/>
    <lineage>
        <taxon>Bacteria</taxon>
        <taxon>Pseudomonadati</taxon>
        <taxon>Pseudomonadota</taxon>
        <taxon>Betaproteobacteria</taxon>
        <taxon>Burkholderiales</taxon>
        <taxon>Burkholderiaceae</taxon>
        <taxon>Trinickia</taxon>
    </lineage>
</organism>
<dbReference type="InterPro" id="IPR042100">
    <property type="entry name" value="Bug_dom1"/>
</dbReference>
<dbReference type="Pfam" id="PF03401">
    <property type="entry name" value="TctC"/>
    <property type="match status" value="1"/>
</dbReference>
<dbReference type="PANTHER" id="PTHR42928:SF5">
    <property type="entry name" value="BLR1237 PROTEIN"/>
    <property type="match status" value="1"/>
</dbReference>
<gene>
    <name evidence="2" type="ORF">C0Z20_01660</name>
</gene>
<sequence>MLVAATCAYSNIASSADFPSRTIRIIVPVSAGGWGDVTTRVVAQKLGDVLGQSVLVDNRTGAGGLVGIRYTKEQPADGYTLMSTGSTISIQESVNKEPGYDALKDFTLVGTFARSPALVIAGAKSTYKSLGDLVADAKAHPGQISFGSAGIGTTTHIAAAMMLKQANIQMQHVPYKGNGAAMPDVIAGRVSFMVDAYGSSAAGLHGGLLKALAVTSDSRLPVLPDVPTTAQQGLPGFTYYYWLGLFAPAGTPKEVVKKINDALEKVLSVPALKAKLEAQGTEPFYKTTADSTAFLKKDLTDNQEMIRTMGVPKQ</sequence>
<dbReference type="SUPFAM" id="SSF53850">
    <property type="entry name" value="Periplasmic binding protein-like II"/>
    <property type="match status" value="1"/>
</dbReference>
<protein>
    <submittedName>
        <fullName evidence="2">Tripartite tricarboxylate transporter substrate binding protein</fullName>
    </submittedName>
</protein>
<comment type="similarity">
    <text evidence="1">Belongs to the UPF0065 (bug) family.</text>
</comment>
<comment type="caution">
    <text evidence="2">The sequence shown here is derived from an EMBL/GenBank/DDBJ whole genome shotgun (WGS) entry which is preliminary data.</text>
</comment>
<dbReference type="STRING" id="863227.GCA_000373005_00923"/>
<reference evidence="2 3" key="1">
    <citation type="submission" date="2018-01" db="EMBL/GenBank/DDBJ databases">
        <title>Whole genome analyses suggest that Burkholderia sensu lato contains two further novel genera in the rhizoxinica-symbiotica group Mycetohabitans gen. nov., and Trinickia gen. nov.: implications for the evolution of diazotrophy and nodulation in the Burkholderiaceae.</title>
        <authorList>
            <person name="Estrada-de los Santos P."/>
            <person name="Palmer M."/>
            <person name="Chavez-Ramirez B."/>
            <person name="Beukes C."/>
            <person name="Steenkamp E.T."/>
            <person name="Hirsch A.M."/>
            <person name="Manyaka P."/>
            <person name="Maluk M."/>
            <person name="Lafos M."/>
            <person name="Crook M."/>
            <person name="Gross E."/>
            <person name="Simon M.F."/>
            <person name="Bueno dos Reis Junior F."/>
            <person name="Poole P.S."/>
            <person name="Venter S.N."/>
            <person name="James E.K."/>
        </authorList>
    </citation>
    <scope>NUCLEOTIDE SEQUENCE [LARGE SCALE GENOMIC DNA]</scope>
    <source>
        <strain evidence="2 3">JPY 581</strain>
    </source>
</reference>
<dbReference type="Gene3D" id="3.40.190.10">
    <property type="entry name" value="Periplasmic binding protein-like II"/>
    <property type="match status" value="1"/>
</dbReference>
<dbReference type="OrthoDB" id="8678477at2"/>
<dbReference type="AlphaFoldDB" id="A0A2N7XAG1"/>
<proteinExistence type="inferred from homology"/>
<dbReference type="Gene3D" id="3.40.190.150">
    <property type="entry name" value="Bordetella uptake gene, domain 1"/>
    <property type="match status" value="1"/>
</dbReference>
<name>A0A2N7XAG1_9BURK</name>
<dbReference type="PIRSF" id="PIRSF017082">
    <property type="entry name" value="YflP"/>
    <property type="match status" value="1"/>
</dbReference>
<evidence type="ECO:0000313" key="3">
    <source>
        <dbReference type="Proteomes" id="UP000235777"/>
    </source>
</evidence>